<reference evidence="3" key="1">
    <citation type="submission" date="2022-11" db="UniProtKB">
        <authorList>
            <consortium name="WormBaseParasite"/>
        </authorList>
    </citation>
    <scope>IDENTIFICATION</scope>
</reference>
<dbReference type="CDD" id="cd01671">
    <property type="entry name" value="CARD"/>
    <property type="match status" value="1"/>
</dbReference>
<evidence type="ECO:0000313" key="2">
    <source>
        <dbReference type="Proteomes" id="UP000887566"/>
    </source>
</evidence>
<dbReference type="SMART" id="SM00114">
    <property type="entry name" value="CARD"/>
    <property type="match status" value="1"/>
</dbReference>
<dbReference type="InterPro" id="IPR011029">
    <property type="entry name" value="DEATH-like_dom_sf"/>
</dbReference>
<accession>A0A914WEY6</accession>
<sequence>MDPAHLALLNRYQFRLVREMAPEGVVDHLISSGIFLEHHGNEILKKSSFEDKNRELLKLLKQRGNSAFDKFVEALKDTVQFELWELLREQK</sequence>
<dbReference type="AlphaFoldDB" id="A0A914WEY6"/>
<evidence type="ECO:0000313" key="3">
    <source>
        <dbReference type="WBParaSite" id="PSAMB.scaffold3939size16337.g22948.t1"/>
    </source>
</evidence>
<dbReference type="InterPro" id="IPR001315">
    <property type="entry name" value="CARD"/>
</dbReference>
<dbReference type="SUPFAM" id="SSF47986">
    <property type="entry name" value="DEATH domain"/>
    <property type="match status" value="1"/>
</dbReference>
<dbReference type="PROSITE" id="PS50209">
    <property type="entry name" value="CARD"/>
    <property type="match status" value="1"/>
</dbReference>
<keyword evidence="2" id="KW-1185">Reference proteome</keyword>
<dbReference type="PANTHER" id="PTHR15034:SF5">
    <property type="entry name" value="DEATH DOMAIN-CONTAINING PROTEIN CRADD"/>
    <property type="match status" value="1"/>
</dbReference>
<dbReference type="Gene3D" id="1.10.533.10">
    <property type="entry name" value="Death Domain, Fas"/>
    <property type="match status" value="1"/>
</dbReference>
<organism evidence="2 3">
    <name type="scientific">Plectus sambesii</name>
    <dbReference type="NCBI Taxonomy" id="2011161"/>
    <lineage>
        <taxon>Eukaryota</taxon>
        <taxon>Metazoa</taxon>
        <taxon>Ecdysozoa</taxon>
        <taxon>Nematoda</taxon>
        <taxon>Chromadorea</taxon>
        <taxon>Plectida</taxon>
        <taxon>Plectina</taxon>
        <taxon>Plectoidea</taxon>
        <taxon>Plectidae</taxon>
        <taxon>Plectus</taxon>
    </lineage>
</organism>
<proteinExistence type="predicted"/>
<dbReference type="PANTHER" id="PTHR15034">
    <property type="entry name" value="DEATH DOMAIN-CONTAINING PROTEIN CRADD"/>
    <property type="match status" value="1"/>
</dbReference>
<dbReference type="Proteomes" id="UP000887566">
    <property type="component" value="Unplaced"/>
</dbReference>
<dbReference type="InterPro" id="IPR037939">
    <property type="entry name" value="CRADD"/>
</dbReference>
<feature type="domain" description="CARD" evidence="1">
    <location>
        <begin position="1"/>
        <end position="90"/>
    </location>
</feature>
<dbReference type="GO" id="GO:0042981">
    <property type="term" value="P:regulation of apoptotic process"/>
    <property type="evidence" value="ECO:0007669"/>
    <property type="project" value="InterPro"/>
</dbReference>
<dbReference type="GO" id="GO:0002020">
    <property type="term" value="F:protease binding"/>
    <property type="evidence" value="ECO:0007669"/>
    <property type="project" value="InterPro"/>
</dbReference>
<dbReference type="WBParaSite" id="PSAMB.scaffold3939size16337.g22948.t1">
    <property type="protein sequence ID" value="PSAMB.scaffold3939size16337.g22948.t1"/>
    <property type="gene ID" value="PSAMB.scaffold3939size16337.g22948"/>
</dbReference>
<evidence type="ECO:0000259" key="1">
    <source>
        <dbReference type="PROSITE" id="PS50209"/>
    </source>
</evidence>
<dbReference type="GO" id="GO:0070513">
    <property type="term" value="F:death domain binding"/>
    <property type="evidence" value="ECO:0007669"/>
    <property type="project" value="InterPro"/>
</dbReference>
<protein>
    <submittedName>
        <fullName evidence="3">CARD domain-containing protein</fullName>
    </submittedName>
</protein>
<name>A0A914WEY6_9BILA</name>
<dbReference type="Pfam" id="PF00619">
    <property type="entry name" value="CARD"/>
    <property type="match status" value="1"/>
</dbReference>